<dbReference type="EMBL" id="CAJHNH020001632">
    <property type="protein sequence ID" value="CAG5123846.1"/>
    <property type="molecule type" value="Genomic_DNA"/>
</dbReference>
<feature type="compositionally biased region" description="Basic and acidic residues" evidence="1">
    <location>
        <begin position="96"/>
        <end position="105"/>
    </location>
</feature>
<name>A0A8S3Z9U6_9EUPU</name>
<evidence type="ECO:0000313" key="3">
    <source>
        <dbReference type="Proteomes" id="UP000678393"/>
    </source>
</evidence>
<comment type="caution">
    <text evidence="2">The sequence shown here is derived from an EMBL/GenBank/DDBJ whole genome shotgun (WGS) entry which is preliminary data.</text>
</comment>
<feature type="region of interest" description="Disordered" evidence="1">
    <location>
        <begin position="45"/>
        <end position="76"/>
    </location>
</feature>
<feature type="non-terminal residue" evidence="2">
    <location>
        <position position="1"/>
    </location>
</feature>
<feature type="region of interest" description="Disordered" evidence="1">
    <location>
        <begin position="1"/>
        <end position="28"/>
    </location>
</feature>
<proteinExistence type="predicted"/>
<dbReference type="Proteomes" id="UP000678393">
    <property type="component" value="Unassembled WGS sequence"/>
</dbReference>
<dbReference type="AlphaFoldDB" id="A0A8S3Z9U6"/>
<feature type="compositionally biased region" description="Basic and acidic residues" evidence="1">
    <location>
        <begin position="1"/>
        <end position="11"/>
    </location>
</feature>
<protein>
    <submittedName>
        <fullName evidence="2">Uncharacterized protein</fullName>
    </submittedName>
</protein>
<accession>A0A8S3Z9U6</accession>
<organism evidence="2 3">
    <name type="scientific">Candidula unifasciata</name>
    <dbReference type="NCBI Taxonomy" id="100452"/>
    <lineage>
        <taxon>Eukaryota</taxon>
        <taxon>Metazoa</taxon>
        <taxon>Spiralia</taxon>
        <taxon>Lophotrochozoa</taxon>
        <taxon>Mollusca</taxon>
        <taxon>Gastropoda</taxon>
        <taxon>Heterobranchia</taxon>
        <taxon>Euthyneura</taxon>
        <taxon>Panpulmonata</taxon>
        <taxon>Eupulmonata</taxon>
        <taxon>Stylommatophora</taxon>
        <taxon>Helicina</taxon>
        <taxon>Helicoidea</taxon>
        <taxon>Geomitridae</taxon>
        <taxon>Candidula</taxon>
    </lineage>
</organism>
<dbReference type="OrthoDB" id="6163107at2759"/>
<feature type="region of interest" description="Disordered" evidence="1">
    <location>
        <begin position="86"/>
        <end position="105"/>
    </location>
</feature>
<sequence>QRDPDQAHTSDSDDEINQGADFQDFAADDDVQTHRVVMKKEVHKRTMLGEDGQEQTLVREDSQIQQDNEPPEELQESMQEIIRQFMESDPQPGQLPERKSLENDV</sequence>
<keyword evidence="3" id="KW-1185">Reference proteome</keyword>
<evidence type="ECO:0000313" key="2">
    <source>
        <dbReference type="EMBL" id="CAG5123846.1"/>
    </source>
</evidence>
<evidence type="ECO:0000256" key="1">
    <source>
        <dbReference type="SAM" id="MobiDB-lite"/>
    </source>
</evidence>
<reference evidence="2" key="1">
    <citation type="submission" date="2021-04" db="EMBL/GenBank/DDBJ databases">
        <authorList>
            <consortium name="Molecular Ecology Group"/>
        </authorList>
    </citation>
    <scope>NUCLEOTIDE SEQUENCE</scope>
</reference>
<gene>
    <name evidence="2" type="ORF">CUNI_LOCUS9404</name>
</gene>